<dbReference type="AlphaFoldDB" id="A0AAN4ZZV4"/>
<proteinExistence type="predicted"/>
<sequence length="111" mass="12168">MNEKLNMDRRRLARLLQRLGKVPAGATDRESGNMIFDAAATLTLIEVFQSAVSFHDLSGYLGASKRQVETLYRADVPEPIIPAARRRSGAIQSAPLLMRRRVGGGVDMGQS</sequence>
<dbReference type="EMBL" id="BNAB01000011">
    <property type="protein sequence ID" value="GHE02986.1"/>
    <property type="molecule type" value="Genomic_DNA"/>
</dbReference>
<accession>A0AAN4ZZV4</accession>
<protein>
    <submittedName>
        <fullName evidence="1">Uncharacterized protein</fullName>
    </submittedName>
</protein>
<gene>
    <name evidence="1" type="ORF">GCM10008024_24560</name>
</gene>
<organism evidence="1 2">
    <name type="scientific">Allgaiera indica</name>
    <dbReference type="NCBI Taxonomy" id="765699"/>
    <lineage>
        <taxon>Bacteria</taxon>
        <taxon>Pseudomonadati</taxon>
        <taxon>Pseudomonadota</taxon>
        <taxon>Alphaproteobacteria</taxon>
        <taxon>Rhodobacterales</taxon>
        <taxon>Paracoccaceae</taxon>
        <taxon>Allgaiera</taxon>
    </lineage>
</organism>
<reference evidence="1" key="1">
    <citation type="journal article" date="2014" name="Int. J. Syst. Evol. Microbiol.">
        <title>Complete genome sequence of Corynebacterium casei LMG S-19264T (=DSM 44701T), isolated from a smear-ripened cheese.</title>
        <authorList>
            <consortium name="US DOE Joint Genome Institute (JGI-PGF)"/>
            <person name="Walter F."/>
            <person name="Albersmeier A."/>
            <person name="Kalinowski J."/>
            <person name="Ruckert C."/>
        </authorList>
    </citation>
    <scope>NUCLEOTIDE SEQUENCE</scope>
    <source>
        <strain evidence="1">CGMCC 1.10859</strain>
    </source>
</reference>
<evidence type="ECO:0000313" key="1">
    <source>
        <dbReference type="EMBL" id="GHE02986.1"/>
    </source>
</evidence>
<evidence type="ECO:0000313" key="2">
    <source>
        <dbReference type="Proteomes" id="UP000634647"/>
    </source>
</evidence>
<reference evidence="1" key="2">
    <citation type="submission" date="2023-06" db="EMBL/GenBank/DDBJ databases">
        <authorList>
            <person name="Sun Q."/>
            <person name="Zhou Y."/>
        </authorList>
    </citation>
    <scope>NUCLEOTIDE SEQUENCE</scope>
    <source>
        <strain evidence="1">CGMCC 1.10859</strain>
    </source>
</reference>
<dbReference type="Proteomes" id="UP000634647">
    <property type="component" value="Unassembled WGS sequence"/>
</dbReference>
<dbReference type="RefSeq" id="WP_035846040.1">
    <property type="nucleotide sequence ID" value="NZ_BNAB01000011.1"/>
</dbReference>
<comment type="caution">
    <text evidence="1">The sequence shown here is derived from an EMBL/GenBank/DDBJ whole genome shotgun (WGS) entry which is preliminary data.</text>
</comment>
<name>A0AAN4ZZV4_9RHOB</name>